<evidence type="ECO:0000313" key="1">
    <source>
        <dbReference type="EMBL" id="GHK51124.1"/>
    </source>
</evidence>
<dbReference type="AlphaFoldDB" id="A0A919HS12"/>
<sequence length="95" mass="10998">MIDATMKGQSVHQMAATLGINRKRVYNGLERIKVNFRLVSHSHFHHFMTDRLSFSRLSADFRCLTTAANATLPPRAASRLAENHSYYLKEFRKLF</sequence>
<reference evidence="1" key="1">
    <citation type="submission" date="2020-10" db="EMBL/GenBank/DDBJ databases">
        <title>Genome Sequence of ESBL Producing Zambian Clinical Strains.</title>
        <authorList>
            <person name="Shawa M."/>
            <person name="Furuta Y."/>
            <person name="Simbotwe M."/>
            <person name="Mulenga E."/>
            <person name="Mubanga M."/>
            <person name="Mulenga G."/>
            <person name="Kaile C."/>
            <person name="Zorigt T."/>
            <person name="Hang'ombe B."/>
            <person name="Higashi H."/>
        </authorList>
    </citation>
    <scope>NUCLEOTIDE SEQUENCE</scope>
    <source>
        <strain evidence="1">Zam_UTH_09</strain>
    </source>
</reference>
<dbReference type="Proteomes" id="UP000655094">
    <property type="component" value="Unassembled WGS sequence"/>
</dbReference>
<organism evidence="1 2">
    <name type="scientific">Klebsiella pneumoniae</name>
    <dbReference type="NCBI Taxonomy" id="573"/>
    <lineage>
        <taxon>Bacteria</taxon>
        <taxon>Pseudomonadati</taxon>
        <taxon>Pseudomonadota</taxon>
        <taxon>Gammaproteobacteria</taxon>
        <taxon>Enterobacterales</taxon>
        <taxon>Enterobacteriaceae</taxon>
        <taxon>Klebsiella/Raoultella group</taxon>
        <taxon>Klebsiella</taxon>
        <taxon>Klebsiella pneumoniae complex</taxon>
    </lineage>
</organism>
<evidence type="ECO:0000313" key="2">
    <source>
        <dbReference type="Proteomes" id="UP000655094"/>
    </source>
</evidence>
<proteinExistence type="predicted"/>
<dbReference type="EMBL" id="BNFF01000001">
    <property type="protein sequence ID" value="GHK51124.1"/>
    <property type="molecule type" value="Genomic_DNA"/>
</dbReference>
<gene>
    <name evidence="1" type="ORF">KPZU09_08600</name>
</gene>
<name>A0A919HS12_KLEPN</name>
<comment type="caution">
    <text evidence="1">The sequence shown here is derived from an EMBL/GenBank/DDBJ whole genome shotgun (WGS) entry which is preliminary data.</text>
</comment>
<accession>A0A919HS12</accession>
<protein>
    <recommendedName>
        <fullName evidence="3">Response regulator receiver protein</fullName>
    </recommendedName>
</protein>
<evidence type="ECO:0008006" key="3">
    <source>
        <dbReference type="Google" id="ProtNLM"/>
    </source>
</evidence>